<accession>A0ABQ5KY70</accession>
<dbReference type="PANTHER" id="PTHR10504">
    <property type="entry name" value="BACTERICIDAL PERMEABILITY-INCREASING BPI PROTEIN-RELATED"/>
    <property type="match status" value="1"/>
</dbReference>
<gene>
    <name evidence="1" type="ORF">ADUPG1_009363</name>
</gene>
<dbReference type="Gene3D" id="3.15.20.10">
    <property type="entry name" value="Bactericidal permeability-increasing protein, domain 2"/>
    <property type="match status" value="1"/>
</dbReference>
<name>A0ABQ5KY70_9EUKA</name>
<dbReference type="SUPFAM" id="SSF55394">
    <property type="entry name" value="Bactericidal permeability-increasing protein, BPI"/>
    <property type="match status" value="2"/>
</dbReference>
<reference evidence="1" key="1">
    <citation type="submission" date="2022-03" db="EMBL/GenBank/DDBJ databases">
        <title>Draft genome sequence of Aduncisulcus paluster, a free-living microaerophilic Fornicata.</title>
        <authorList>
            <person name="Yuyama I."/>
            <person name="Kume K."/>
            <person name="Tamura T."/>
            <person name="Inagaki Y."/>
            <person name="Hashimoto T."/>
        </authorList>
    </citation>
    <scope>NUCLEOTIDE SEQUENCE</scope>
    <source>
        <strain evidence="1">NY0171</strain>
    </source>
</reference>
<dbReference type="PANTHER" id="PTHR10504:SF131">
    <property type="entry name" value="BPI2 DOMAIN-CONTAINING PROTEIN"/>
    <property type="match status" value="1"/>
</dbReference>
<sequence>MASDIINEIITMIMSASIPSFSLNDIDTPIGVVDLSFSDIQINSMTMNEFNIFFLEDTTEIEVSLSNVYFQISLDFSYKLCTFPYSTDSGNLIITSDGASFVGFAHIIQVSHVPSLTVDSAKFSLGDFSLSLRGSSSILSTIIQIATPLIQYTIETSMNTLFADVVNQVINSLLYAVPCIQLNDTTAIDIRQPCSGDIFTDFASNPASSLYYGTDVERYTPSSSYSSSVVPYIVDDSADQRIFSPEMLISLIDVYRQRGMFTVSLYPDEVPSAFPFDLTVSGLTQFFDITLPASSPFTLDSPVYLSLELPETPSYTMMAGCIALNMDLKAKWYVFSESDHSQDSELVSFDLGLVVATTIANTYSTNGQTIVGFSFEFSAYTVEITDSDVDYTNESIGSLYHTVLLDLSYSDRMNAWALDLGYPFSTSNDTTVGFVDSEIWYGDDYFAILLSLQWFGSSGVNNSNEVYLSKWNISDDESICLP</sequence>
<dbReference type="InterPro" id="IPR017943">
    <property type="entry name" value="Bactericidal_perm-incr_a/b_dom"/>
</dbReference>
<proteinExistence type="predicted"/>
<comment type="caution">
    <text evidence="1">The sequence shown here is derived from an EMBL/GenBank/DDBJ whole genome shotgun (WGS) entry which is preliminary data.</text>
</comment>
<dbReference type="Gene3D" id="3.15.10.10">
    <property type="entry name" value="Bactericidal permeability-increasing protein, domain 1"/>
    <property type="match status" value="1"/>
</dbReference>
<dbReference type="EMBL" id="BQXS01011212">
    <property type="protein sequence ID" value="GKT36389.1"/>
    <property type="molecule type" value="Genomic_DNA"/>
</dbReference>
<dbReference type="Proteomes" id="UP001057375">
    <property type="component" value="Unassembled WGS sequence"/>
</dbReference>
<keyword evidence="2" id="KW-1185">Reference proteome</keyword>
<dbReference type="InterPro" id="IPR032942">
    <property type="entry name" value="BPI/LBP/Plunc"/>
</dbReference>
<protein>
    <submittedName>
        <fullName evidence="1">BPI/LBP/Plunc family like protein</fullName>
    </submittedName>
</protein>
<organism evidence="1 2">
    <name type="scientific">Aduncisulcus paluster</name>
    <dbReference type="NCBI Taxonomy" id="2918883"/>
    <lineage>
        <taxon>Eukaryota</taxon>
        <taxon>Metamonada</taxon>
        <taxon>Carpediemonas-like organisms</taxon>
        <taxon>Aduncisulcus</taxon>
    </lineage>
</organism>
<evidence type="ECO:0000313" key="2">
    <source>
        <dbReference type="Proteomes" id="UP001057375"/>
    </source>
</evidence>
<evidence type="ECO:0000313" key="1">
    <source>
        <dbReference type="EMBL" id="GKT36389.1"/>
    </source>
</evidence>